<evidence type="ECO:0000256" key="8">
    <source>
        <dbReference type="ARBA" id="ARBA00022786"/>
    </source>
</evidence>
<accession>A0A0C9ZIC9</accession>
<dbReference type="SMART" id="SM00647">
    <property type="entry name" value="IBR"/>
    <property type="match status" value="2"/>
</dbReference>
<evidence type="ECO:0000256" key="10">
    <source>
        <dbReference type="ARBA" id="ARBA00044508"/>
    </source>
</evidence>
<dbReference type="Pfam" id="PF05773">
    <property type="entry name" value="RWD"/>
    <property type="match status" value="1"/>
</dbReference>
<evidence type="ECO:0000256" key="2">
    <source>
        <dbReference type="ARBA" id="ARBA00004906"/>
    </source>
</evidence>
<dbReference type="InterPro" id="IPR031127">
    <property type="entry name" value="E3_UB_ligase_RBR"/>
</dbReference>
<dbReference type="HOGENOM" id="CLU_021364_2_2_1"/>
<dbReference type="InterPro" id="IPR001841">
    <property type="entry name" value="Znf_RING"/>
</dbReference>
<dbReference type="EC" id="2.3.2.31" evidence="3"/>
<dbReference type="InterPro" id="IPR044066">
    <property type="entry name" value="TRIAD_supradom"/>
</dbReference>
<dbReference type="Gene3D" id="3.30.40.10">
    <property type="entry name" value="Zinc/RING finger domain, C3HC4 (zinc finger)"/>
    <property type="match status" value="1"/>
</dbReference>
<evidence type="ECO:0000259" key="12">
    <source>
        <dbReference type="PROSITE" id="PS50089"/>
    </source>
</evidence>
<comment type="catalytic activity">
    <reaction evidence="1">
        <text>[E2 ubiquitin-conjugating enzyme]-S-ubiquitinyl-L-cysteine + [acceptor protein]-L-lysine = [E2 ubiquitin-conjugating enzyme]-L-cysteine + [acceptor protein]-N(6)-ubiquitinyl-L-lysine.</text>
        <dbReference type="EC" id="2.3.2.31"/>
    </reaction>
</comment>
<dbReference type="CDD" id="cd20354">
    <property type="entry name" value="Rcat_RBR_RNF14"/>
    <property type="match status" value="1"/>
</dbReference>
<dbReference type="PROSITE" id="PS00518">
    <property type="entry name" value="ZF_RING_1"/>
    <property type="match status" value="1"/>
</dbReference>
<dbReference type="EMBL" id="KN833741">
    <property type="protein sequence ID" value="KIK22262.1"/>
    <property type="molecule type" value="Genomic_DNA"/>
</dbReference>
<name>A0A0C9ZIC9_9AGAM</name>
<proteinExistence type="inferred from homology"/>
<keyword evidence="9" id="KW-0862">Zinc</keyword>
<evidence type="ECO:0000313" key="15">
    <source>
        <dbReference type="Proteomes" id="UP000054018"/>
    </source>
</evidence>
<keyword evidence="15" id="KW-1185">Reference proteome</keyword>
<dbReference type="SMART" id="SM00184">
    <property type="entry name" value="RING"/>
    <property type="match status" value="1"/>
</dbReference>
<dbReference type="GO" id="GO:0008270">
    <property type="term" value="F:zinc ion binding"/>
    <property type="evidence" value="ECO:0007669"/>
    <property type="project" value="UniProtKB-KW"/>
</dbReference>
<dbReference type="SUPFAM" id="SSF54495">
    <property type="entry name" value="UBC-like"/>
    <property type="match status" value="1"/>
</dbReference>
<dbReference type="Gene3D" id="3.10.110.10">
    <property type="entry name" value="Ubiquitin Conjugating Enzyme"/>
    <property type="match status" value="1"/>
</dbReference>
<dbReference type="PROSITE" id="PS50089">
    <property type="entry name" value="ZF_RING_2"/>
    <property type="match status" value="1"/>
</dbReference>
<keyword evidence="7 11" id="KW-0863">Zinc-finger</keyword>
<evidence type="ECO:0000313" key="14">
    <source>
        <dbReference type="EMBL" id="KIK22262.1"/>
    </source>
</evidence>
<evidence type="ECO:0000256" key="6">
    <source>
        <dbReference type="ARBA" id="ARBA00022737"/>
    </source>
</evidence>
<keyword evidence="4" id="KW-0808">Transferase</keyword>
<gene>
    <name evidence="14" type="ORF">PISMIDRAFT_680468</name>
</gene>
<dbReference type="GO" id="GO:0061630">
    <property type="term" value="F:ubiquitin protein ligase activity"/>
    <property type="evidence" value="ECO:0007669"/>
    <property type="project" value="UniProtKB-EC"/>
</dbReference>
<organism evidence="14 15">
    <name type="scientific">Pisolithus microcarpus 441</name>
    <dbReference type="NCBI Taxonomy" id="765257"/>
    <lineage>
        <taxon>Eukaryota</taxon>
        <taxon>Fungi</taxon>
        <taxon>Dikarya</taxon>
        <taxon>Basidiomycota</taxon>
        <taxon>Agaricomycotina</taxon>
        <taxon>Agaricomycetes</taxon>
        <taxon>Agaricomycetidae</taxon>
        <taxon>Boletales</taxon>
        <taxon>Sclerodermatineae</taxon>
        <taxon>Pisolithaceae</taxon>
        <taxon>Pisolithus</taxon>
    </lineage>
</organism>
<dbReference type="InterPro" id="IPR047548">
    <property type="entry name" value="Rcat_RBR_RNF14"/>
</dbReference>
<dbReference type="OrthoDB" id="1431934at2759"/>
<keyword evidence="8" id="KW-0833">Ubl conjugation pathway</keyword>
<keyword evidence="6" id="KW-0677">Repeat</keyword>
<dbReference type="Gene3D" id="1.20.120.1750">
    <property type="match status" value="1"/>
</dbReference>
<evidence type="ECO:0000256" key="9">
    <source>
        <dbReference type="ARBA" id="ARBA00022833"/>
    </source>
</evidence>
<sequence length="510" mass="56916">MTASLNGAKSSSYSEDDLEICRELQVEEWEVLQAIHPTICTSNSNGTVRLEVPVELDSERQIEIVPILHESYNATTGPADPVQPALVDSAADKYERSCSSTSTVPPISVPLSNLPPLLLDITLPPSYPTLSPAEVIAVRAVSGWVPPRMIEGMRRQMMEMWTDMGGDTVSGGGTGILYTWVEWIRSGEFLTSIGLAGRNGRIGIPHPSPALLLPLLRAHATGQQYKAFAQMSYPCGICLTSRKGLYCLHLGCGHVFCKACLADMWGLHVREGEVARVGCPEVGCESNGGFREATEDELRAVLSEEEVGRWRWLRRKRDLERDPTTVHCPMEYCQEPVPRAKTAAIIEDDESTWGRLRECHSCGYSFCSVCKRTWHGPHTPCPLPVTSKIILAYLAASEDERIRLERHYGRASVQRMVRQHKEDEENRKWLESSTTECPGCALRVEKSMGCNHMTCSKCKTHFCYRCGHRISATNPYQHFSTPGTSCFSRLFDFVPSAEDGWQPIEAFEFI</sequence>
<feature type="domain" description="RING-type" evidence="13">
    <location>
        <begin position="231"/>
        <end position="490"/>
    </location>
</feature>
<evidence type="ECO:0000256" key="5">
    <source>
        <dbReference type="ARBA" id="ARBA00022723"/>
    </source>
</evidence>
<reference evidence="14 15" key="1">
    <citation type="submission" date="2014-04" db="EMBL/GenBank/DDBJ databases">
        <authorList>
            <consortium name="DOE Joint Genome Institute"/>
            <person name="Kuo A."/>
            <person name="Kohler A."/>
            <person name="Costa M.D."/>
            <person name="Nagy L.G."/>
            <person name="Floudas D."/>
            <person name="Copeland A."/>
            <person name="Barry K.W."/>
            <person name="Cichocki N."/>
            <person name="Veneault-Fourrey C."/>
            <person name="LaButti K."/>
            <person name="Lindquist E.A."/>
            <person name="Lipzen A."/>
            <person name="Lundell T."/>
            <person name="Morin E."/>
            <person name="Murat C."/>
            <person name="Sun H."/>
            <person name="Tunlid A."/>
            <person name="Henrissat B."/>
            <person name="Grigoriev I.V."/>
            <person name="Hibbett D.S."/>
            <person name="Martin F."/>
            <person name="Nordberg H.P."/>
            <person name="Cantor M.N."/>
            <person name="Hua S.X."/>
        </authorList>
    </citation>
    <scope>NUCLEOTIDE SEQUENCE [LARGE SCALE GENOMIC DNA]</scope>
    <source>
        <strain evidence="14 15">441</strain>
    </source>
</reference>
<dbReference type="SUPFAM" id="SSF57850">
    <property type="entry name" value="RING/U-box"/>
    <property type="match status" value="2"/>
</dbReference>
<dbReference type="PROSITE" id="PS51873">
    <property type="entry name" value="TRIAD"/>
    <property type="match status" value="1"/>
</dbReference>
<dbReference type="InterPro" id="IPR017907">
    <property type="entry name" value="Znf_RING_CS"/>
</dbReference>
<comment type="similarity">
    <text evidence="10">Belongs to the RBR family. RNF14 subfamily.</text>
</comment>
<evidence type="ECO:0000256" key="3">
    <source>
        <dbReference type="ARBA" id="ARBA00012251"/>
    </source>
</evidence>
<dbReference type="CDD" id="cd23820">
    <property type="entry name" value="RWD_RNF14"/>
    <property type="match status" value="1"/>
</dbReference>
<dbReference type="STRING" id="765257.A0A0C9ZIC9"/>
<dbReference type="GO" id="GO:0016567">
    <property type="term" value="P:protein ubiquitination"/>
    <property type="evidence" value="ECO:0007669"/>
    <property type="project" value="InterPro"/>
</dbReference>
<evidence type="ECO:0000256" key="4">
    <source>
        <dbReference type="ARBA" id="ARBA00022679"/>
    </source>
</evidence>
<keyword evidence="5" id="KW-0479">Metal-binding</keyword>
<dbReference type="Proteomes" id="UP000054018">
    <property type="component" value="Unassembled WGS sequence"/>
</dbReference>
<dbReference type="CDD" id="cd20341">
    <property type="entry name" value="BRcat_RBR_RNF14"/>
    <property type="match status" value="1"/>
</dbReference>
<evidence type="ECO:0000256" key="11">
    <source>
        <dbReference type="PROSITE-ProRule" id="PRU00175"/>
    </source>
</evidence>
<dbReference type="InterPro" id="IPR013083">
    <property type="entry name" value="Znf_RING/FYVE/PHD"/>
</dbReference>
<comment type="pathway">
    <text evidence="2">Protein modification; protein ubiquitination.</text>
</comment>
<evidence type="ECO:0000256" key="7">
    <source>
        <dbReference type="ARBA" id="ARBA00022771"/>
    </source>
</evidence>
<dbReference type="InterPro" id="IPR002867">
    <property type="entry name" value="IBR_dom"/>
</dbReference>
<dbReference type="Pfam" id="PF01485">
    <property type="entry name" value="IBR"/>
    <property type="match status" value="1"/>
</dbReference>
<dbReference type="AlphaFoldDB" id="A0A0C9ZIC9"/>
<dbReference type="Pfam" id="PF22191">
    <property type="entry name" value="IBR_1"/>
    <property type="match status" value="1"/>
</dbReference>
<dbReference type="InterPro" id="IPR016135">
    <property type="entry name" value="UBQ-conjugating_enzyme/RWD"/>
</dbReference>
<dbReference type="PANTHER" id="PTHR11685">
    <property type="entry name" value="RBR FAMILY RING FINGER AND IBR DOMAIN-CONTAINING"/>
    <property type="match status" value="1"/>
</dbReference>
<evidence type="ECO:0000256" key="1">
    <source>
        <dbReference type="ARBA" id="ARBA00001798"/>
    </source>
</evidence>
<dbReference type="InterPro" id="IPR006575">
    <property type="entry name" value="RWD_dom"/>
</dbReference>
<feature type="domain" description="RING-type" evidence="12">
    <location>
        <begin position="235"/>
        <end position="280"/>
    </location>
</feature>
<protein>
    <recommendedName>
        <fullName evidence="3">RBR-type E3 ubiquitin transferase</fullName>
        <ecNumber evidence="3">2.3.2.31</ecNumber>
    </recommendedName>
</protein>
<evidence type="ECO:0000259" key="13">
    <source>
        <dbReference type="PROSITE" id="PS51873"/>
    </source>
</evidence>
<reference evidence="15" key="2">
    <citation type="submission" date="2015-01" db="EMBL/GenBank/DDBJ databases">
        <title>Evolutionary Origins and Diversification of the Mycorrhizal Mutualists.</title>
        <authorList>
            <consortium name="DOE Joint Genome Institute"/>
            <consortium name="Mycorrhizal Genomics Consortium"/>
            <person name="Kohler A."/>
            <person name="Kuo A."/>
            <person name="Nagy L.G."/>
            <person name="Floudas D."/>
            <person name="Copeland A."/>
            <person name="Barry K.W."/>
            <person name="Cichocki N."/>
            <person name="Veneault-Fourrey C."/>
            <person name="LaButti K."/>
            <person name="Lindquist E.A."/>
            <person name="Lipzen A."/>
            <person name="Lundell T."/>
            <person name="Morin E."/>
            <person name="Murat C."/>
            <person name="Riley R."/>
            <person name="Ohm R."/>
            <person name="Sun H."/>
            <person name="Tunlid A."/>
            <person name="Henrissat B."/>
            <person name="Grigoriev I.V."/>
            <person name="Hibbett D.S."/>
            <person name="Martin F."/>
        </authorList>
    </citation>
    <scope>NUCLEOTIDE SEQUENCE [LARGE SCALE GENOMIC DNA]</scope>
    <source>
        <strain evidence="15">441</strain>
    </source>
</reference>